<dbReference type="SUPFAM" id="SSF55874">
    <property type="entry name" value="ATPase domain of HSP90 chaperone/DNA topoisomerase II/histidine kinase"/>
    <property type="match status" value="1"/>
</dbReference>
<evidence type="ECO:0000256" key="6">
    <source>
        <dbReference type="ARBA" id="ARBA00023012"/>
    </source>
</evidence>
<dbReference type="InterPro" id="IPR003661">
    <property type="entry name" value="HisK_dim/P_dom"/>
</dbReference>
<dbReference type="Proteomes" id="UP000662783">
    <property type="component" value="Chromosome"/>
</dbReference>
<dbReference type="InterPro" id="IPR050736">
    <property type="entry name" value="Sensor_HK_Regulatory"/>
</dbReference>
<dbReference type="CDD" id="cd00075">
    <property type="entry name" value="HATPase"/>
    <property type="match status" value="1"/>
</dbReference>
<evidence type="ECO:0000256" key="3">
    <source>
        <dbReference type="ARBA" id="ARBA00022553"/>
    </source>
</evidence>
<proteinExistence type="predicted"/>
<dbReference type="PANTHER" id="PTHR43711">
    <property type="entry name" value="TWO-COMPONENT HISTIDINE KINASE"/>
    <property type="match status" value="1"/>
</dbReference>
<keyword evidence="5 9" id="KW-0418">Kinase</keyword>
<organism evidence="9 10">
    <name type="scientific">Fulvivirga lutea</name>
    <dbReference type="NCBI Taxonomy" id="2810512"/>
    <lineage>
        <taxon>Bacteria</taxon>
        <taxon>Pseudomonadati</taxon>
        <taxon>Bacteroidota</taxon>
        <taxon>Cytophagia</taxon>
        <taxon>Cytophagales</taxon>
        <taxon>Fulvivirgaceae</taxon>
        <taxon>Fulvivirga</taxon>
    </lineage>
</organism>
<dbReference type="GO" id="GO:0000155">
    <property type="term" value="F:phosphorelay sensor kinase activity"/>
    <property type="evidence" value="ECO:0007669"/>
    <property type="project" value="InterPro"/>
</dbReference>
<evidence type="ECO:0000256" key="7">
    <source>
        <dbReference type="SAM" id="MobiDB-lite"/>
    </source>
</evidence>
<keyword evidence="6" id="KW-0902">Two-component regulatory system</keyword>
<dbReference type="EC" id="2.7.13.3" evidence="2"/>
<dbReference type="PRINTS" id="PR00344">
    <property type="entry name" value="BCTRLSENSOR"/>
</dbReference>
<dbReference type="Pfam" id="PF02518">
    <property type="entry name" value="HATPase_c"/>
    <property type="match status" value="1"/>
</dbReference>
<dbReference type="PROSITE" id="PS50109">
    <property type="entry name" value="HIS_KIN"/>
    <property type="match status" value="1"/>
</dbReference>
<feature type="region of interest" description="Disordered" evidence="7">
    <location>
        <begin position="1"/>
        <end position="26"/>
    </location>
</feature>
<evidence type="ECO:0000313" key="9">
    <source>
        <dbReference type="EMBL" id="QSE98525.1"/>
    </source>
</evidence>
<feature type="domain" description="Histidine kinase" evidence="8">
    <location>
        <begin position="65"/>
        <end position="271"/>
    </location>
</feature>
<evidence type="ECO:0000256" key="2">
    <source>
        <dbReference type="ARBA" id="ARBA00012438"/>
    </source>
</evidence>
<keyword evidence="10" id="KW-1185">Reference proteome</keyword>
<keyword evidence="3" id="KW-0597">Phosphoprotein</keyword>
<sequence>MQRKSYKTELSEREKELEDRNEELEAQHEELTAAVEAMINKNDRLEKALEELNIRNKEIDQIVYRSYHDLKTPITALEGLLSLIEVDTEGRDEYLAKSKASIVEMKHLLRMLARYSSNLVEVVKYSRLNFKEIWEEVLDDLERSVGYNVVKITFNQPNEEIISDVDRIKLLLYNVVKNAIDFRSERGRVDVTISVKHTMLKIQVADNGIGIPAEVQPNVFDMFYRGSSKSKGSGLGLYLCKRTVEILGGKISLFSSVNVGTTVTMELPLKKVEEN</sequence>
<dbReference type="SUPFAM" id="SSF47384">
    <property type="entry name" value="Homodimeric domain of signal transducing histidine kinase"/>
    <property type="match status" value="1"/>
</dbReference>
<dbReference type="InterPro" id="IPR004358">
    <property type="entry name" value="Sig_transdc_His_kin-like_C"/>
</dbReference>
<dbReference type="Gene3D" id="3.30.565.10">
    <property type="entry name" value="Histidine kinase-like ATPase, C-terminal domain"/>
    <property type="match status" value="1"/>
</dbReference>
<evidence type="ECO:0000256" key="4">
    <source>
        <dbReference type="ARBA" id="ARBA00022679"/>
    </source>
</evidence>
<evidence type="ECO:0000259" key="8">
    <source>
        <dbReference type="PROSITE" id="PS50109"/>
    </source>
</evidence>
<dbReference type="InterPro" id="IPR003594">
    <property type="entry name" value="HATPase_dom"/>
</dbReference>
<evidence type="ECO:0000256" key="5">
    <source>
        <dbReference type="ARBA" id="ARBA00022777"/>
    </source>
</evidence>
<dbReference type="InterPro" id="IPR036097">
    <property type="entry name" value="HisK_dim/P_sf"/>
</dbReference>
<dbReference type="Gene3D" id="1.10.287.130">
    <property type="match status" value="1"/>
</dbReference>
<reference evidence="9" key="1">
    <citation type="submission" date="2021-02" db="EMBL/GenBank/DDBJ databases">
        <title>Fulvivirga sp. S481 isolated from sea water.</title>
        <authorList>
            <person name="Bae S.S."/>
            <person name="Baek K."/>
        </authorList>
    </citation>
    <scope>NUCLEOTIDE SEQUENCE</scope>
    <source>
        <strain evidence="9">S481</strain>
    </source>
</reference>
<dbReference type="AlphaFoldDB" id="A0A974WLP3"/>
<accession>A0A974WLP3</accession>
<dbReference type="RefSeq" id="WP_205723039.1">
    <property type="nucleotide sequence ID" value="NZ_CP070608.1"/>
</dbReference>
<dbReference type="InterPro" id="IPR005467">
    <property type="entry name" value="His_kinase_dom"/>
</dbReference>
<dbReference type="CDD" id="cd00082">
    <property type="entry name" value="HisKA"/>
    <property type="match status" value="1"/>
</dbReference>
<keyword evidence="4" id="KW-0808">Transferase</keyword>
<name>A0A974WLP3_9BACT</name>
<evidence type="ECO:0000313" key="10">
    <source>
        <dbReference type="Proteomes" id="UP000662783"/>
    </source>
</evidence>
<dbReference type="SMART" id="SM00387">
    <property type="entry name" value="HATPase_c"/>
    <property type="match status" value="1"/>
</dbReference>
<comment type="catalytic activity">
    <reaction evidence="1">
        <text>ATP + protein L-histidine = ADP + protein N-phospho-L-histidine.</text>
        <dbReference type="EC" id="2.7.13.3"/>
    </reaction>
</comment>
<dbReference type="InterPro" id="IPR036890">
    <property type="entry name" value="HATPase_C_sf"/>
</dbReference>
<dbReference type="KEGG" id="fuv:JR347_05440"/>
<dbReference type="PANTHER" id="PTHR43711:SF26">
    <property type="entry name" value="SENSOR HISTIDINE KINASE RCSC"/>
    <property type="match status" value="1"/>
</dbReference>
<gene>
    <name evidence="9" type="ORF">JR347_05440</name>
</gene>
<protein>
    <recommendedName>
        <fullName evidence="2">histidine kinase</fullName>
        <ecNumber evidence="2">2.7.13.3</ecNumber>
    </recommendedName>
</protein>
<dbReference type="EMBL" id="CP070608">
    <property type="protein sequence ID" value="QSE98525.1"/>
    <property type="molecule type" value="Genomic_DNA"/>
</dbReference>
<evidence type="ECO:0000256" key="1">
    <source>
        <dbReference type="ARBA" id="ARBA00000085"/>
    </source>
</evidence>